<feature type="compositionally biased region" description="Low complexity" evidence="1">
    <location>
        <begin position="41"/>
        <end position="61"/>
    </location>
</feature>
<evidence type="ECO:0000259" key="2">
    <source>
        <dbReference type="PROSITE" id="PS51140"/>
    </source>
</evidence>
<name>A0A6A6PGL4_9PEZI</name>
<gene>
    <name evidence="3" type="ORF">BDY17DRAFT_305017</name>
</gene>
<dbReference type="AlphaFoldDB" id="A0A6A6PGL4"/>
<evidence type="ECO:0000313" key="4">
    <source>
        <dbReference type="Proteomes" id="UP000799767"/>
    </source>
</evidence>
<dbReference type="GeneID" id="54475806"/>
<dbReference type="EMBL" id="MU001642">
    <property type="protein sequence ID" value="KAF2479120.1"/>
    <property type="molecule type" value="Genomic_DNA"/>
</dbReference>
<sequence length="196" mass="22050">MADRGFYDNDEAQNRPLQQPMEPFNASAAVAGEQNPWSSTAQQPQDHQHQAQQQYQSSNNPFEAVEEQNPWSSHPQAQQQSQYQPYEQQQQQSQHFDPPPGLPQDARGQAPSLPQRRPSFEEAAFVPEEERGEQREAMEQFELNKSGNESQQDRDVARLQQEFPGLDGSLIAALYSDNGNLGATREMLNELAGGAQ</sequence>
<feature type="compositionally biased region" description="Low complexity" evidence="1">
    <location>
        <begin position="72"/>
        <end position="95"/>
    </location>
</feature>
<organism evidence="3 4">
    <name type="scientific">Neohortaea acidophila</name>
    <dbReference type="NCBI Taxonomy" id="245834"/>
    <lineage>
        <taxon>Eukaryota</taxon>
        <taxon>Fungi</taxon>
        <taxon>Dikarya</taxon>
        <taxon>Ascomycota</taxon>
        <taxon>Pezizomycotina</taxon>
        <taxon>Dothideomycetes</taxon>
        <taxon>Dothideomycetidae</taxon>
        <taxon>Mycosphaerellales</taxon>
        <taxon>Teratosphaeriaceae</taxon>
        <taxon>Neohortaea</taxon>
    </lineage>
</organism>
<dbReference type="Proteomes" id="UP000799767">
    <property type="component" value="Unassembled WGS sequence"/>
</dbReference>
<evidence type="ECO:0000256" key="1">
    <source>
        <dbReference type="SAM" id="MobiDB-lite"/>
    </source>
</evidence>
<reference evidence="3" key="1">
    <citation type="journal article" date="2020" name="Stud. Mycol.">
        <title>101 Dothideomycetes genomes: a test case for predicting lifestyles and emergence of pathogens.</title>
        <authorList>
            <person name="Haridas S."/>
            <person name="Albert R."/>
            <person name="Binder M."/>
            <person name="Bloem J."/>
            <person name="Labutti K."/>
            <person name="Salamov A."/>
            <person name="Andreopoulos B."/>
            <person name="Baker S."/>
            <person name="Barry K."/>
            <person name="Bills G."/>
            <person name="Bluhm B."/>
            <person name="Cannon C."/>
            <person name="Castanera R."/>
            <person name="Culley D."/>
            <person name="Daum C."/>
            <person name="Ezra D."/>
            <person name="Gonzalez J."/>
            <person name="Henrissat B."/>
            <person name="Kuo A."/>
            <person name="Liang C."/>
            <person name="Lipzen A."/>
            <person name="Lutzoni F."/>
            <person name="Magnuson J."/>
            <person name="Mondo S."/>
            <person name="Nolan M."/>
            <person name="Ohm R."/>
            <person name="Pangilinan J."/>
            <person name="Park H.-J."/>
            <person name="Ramirez L."/>
            <person name="Alfaro M."/>
            <person name="Sun H."/>
            <person name="Tritt A."/>
            <person name="Yoshinaga Y."/>
            <person name="Zwiers L.-H."/>
            <person name="Turgeon B."/>
            <person name="Goodwin S."/>
            <person name="Spatafora J."/>
            <person name="Crous P."/>
            <person name="Grigoriev I."/>
        </authorList>
    </citation>
    <scope>NUCLEOTIDE SEQUENCE</scope>
    <source>
        <strain evidence="3">CBS 113389</strain>
    </source>
</reference>
<dbReference type="InterPro" id="IPR003892">
    <property type="entry name" value="CUE"/>
</dbReference>
<dbReference type="OrthoDB" id="20105at2759"/>
<dbReference type="RefSeq" id="XP_033585690.1">
    <property type="nucleotide sequence ID" value="XM_033734804.1"/>
</dbReference>
<feature type="compositionally biased region" description="Basic and acidic residues" evidence="1">
    <location>
        <begin position="128"/>
        <end position="138"/>
    </location>
</feature>
<proteinExistence type="predicted"/>
<accession>A0A6A6PGL4</accession>
<dbReference type="PROSITE" id="PS51140">
    <property type="entry name" value="CUE"/>
    <property type="match status" value="1"/>
</dbReference>
<feature type="domain" description="CUE" evidence="2">
    <location>
        <begin position="151"/>
        <end position="193"/>
    </location>
</feature>
<feature type="region of interest" description="Disordered" evidence="1">
    <location>
        <begin position="1"/>
        <end position="155"/>
    </location>
</feature>
<evidence type="ECO:0000313" key="3">
    <source>
        <dbReference type="EMBL" id="KAF2479120.1"/>
    </source>
</evidence>
<dbReference type="GO" id="GO:0043130">
    <property type="term" value="F:ubiquitin binding"/>
    <property type="evidence" value="ECO:0007669"/>
    <property type="project" value="InterPro"/>
</dbReference>
<protein>
    <recommendedName>
        <fullName evidence="2">CUE domain-containing protein</fullName>
    </recommendedName>
</protein>
<keyword evidence="4" id="KW-1185">Reference proteome</keyword>